<dbReference type="Proteomes" id="UP000095280">
    <property type="component" value="Unplaced"/>
</dbReference>
<keyword evidence="11" id="KW-0325">Glycoprotein</keyword>
<dbReference type="InterPro" id="IPR029044">
    <property type="entry name" value="Nucleotide-diphossugar_trans"/>
</dbReference>
<dbReference type="Gene3D" id="3.90.550.10">
    <property type="entry name" value="Spore Coat Polysaccharide Biosynthesis Protein SpsA, Chain A"/>
    <property type="match status" value="1"/>
</dbReference>
<dbReference type="Gene3D" id="2.80.10.50">
    <property type="match status" value="1"/>
</dbReference>
<dbReference type="InterPro" id="IPR000772">
    <property type="entry name" value="Ricin_B_lectin"/>
</dbReference>
<feature type="transmembrane region" description="Helical" evidence="14">
    <location>
        <begin position="67"/>
        <end position="84"/>
    </location>
</feature>
<dbReference type="PROSITE" id="PS50231">
    <property type="entry name" value="RICIN_B_LECTIN"/>
    <property type="match status" value="1"/>
</dbReference>
<proteinExistence type="inferred from homology"/>
<evidence type="ECO:0000313" key="17">
    <source>
        <dbReference type="WBParaSite" id="maker-uti_cns_0001532-snap-gene-0.4-mRNA-1"/>
    </source>
</evidence>
<evidence type="ECO:0000256" key="10">
    <source>
        <dbReference type="ARBA" id="ARBA00023157"/>
    </source>
</evidence>
<protein>
    <submittedName>
        <fullName evidence="17">Ricin B-type lectin domain-containing protein</fullName>
    </submittedName>
</protein>
<dbReference type="CDD" id="cd02510">
    <property type="entry name" value="pp-GalNAc-T"/>
    <property type="match status" value="1"/>
</dbReference>
<dbReference type="PANTHER" id="PTHR11675:SF43">
    <property type="entry name" value="POLYPEPTIDE N-ACETYLGALACTOSAMINYLTRANSFERASE 1"/>
    <property type="match status" value="1"/>
</dbReference>
<feature type="domain" description="Ricin B lectin" evidence="15">
    <location>
        <begin position="1140"/>
        <end position="1274"/>
    </location>
</feature>
<keyword evidence="5" id="KW-0430">Lectin</keyword>
<dbReference type="PANTHER" id="PTHR11675">
    <property type="entry name" value="N-ACETYLGALACTOSAMINYLTRANSFERASE"/>
    <property type="match status" value="1"/>
</dbReference>
<sequence>MPNNATGRPFQWTRGGTHPCQARHKEAAAAAILHLHGVHFHRCRCHLRRASRCPRRCTRRCRRRRRLACQFVFLLVLVLIADATSTRCGTSILAGGSSTASDIGCGRGRTRAPQVGAAAEHGRHHALAERLHYDAIDHRIRARVQSHQGHPDQLGGRVVHVLHQVEVAQQVVDAVVAEAHYENAGDDHRRLCQFRGCPLAKPAGLYAAIAQPGVAVQHQKMNCGASIVEHFVLDCLEHSEETVDGYEDEVLNAAEHKYRSWLATTWHRRKPTLILSVGFCDGFTSSIKVATQTMKSMSVWCRNTAEANFDWPRVVNTPCIQRRLSTHQEGHEDSASVVVPLVSLQTPKDNREEAFGSELLELTELSSNWPGGVACRRRWLRNSRLTRCSCIILDRSWRTVAGGTEGCWRQLEAAAILHFHGVNLHRCHCHHRRASRCPRLCTRRCRRRRRLACQFVFLLVLVLIADAISTRCGTSILAGDSSTASDIGCGRGRTRALQVGAAAEHGRHHALAERLHYDAIDHRIRARVQSHQGHPDQLGGRVVHVLHKVEVAQQVVDAVVAEAHYENACDDHRRLCQLRGCPLAKPAGLYAAIAQPGVAVQHQKMNSGASIVEHFVLDWLEHGEETVDGYEDEVLNAAEHKRLVEEHGRGELRLVAPPQQSQDDKKVAHQAQGAMRLCRRNCRSWLLTLSACLCLAYVYVTLSGRRQNAGSGGRGGDTADRSRDSELDSICRQLDVTPDVYQVRLRRFTEYQKSEPFRQGPGEQGHGVYLTADEKNRLGYDAMFAKEAFNRISSDRISLDRSLNDMRAMECRSISYPADLPTLSVVIIFHEEAWSSLMRTVHSVVNRTPPRYLKEVVLLDDFSTKEHLLRNLDNYLARTFPDGVVRVVRSRERLGLIRARLEGAKAATGDVVAFLDSHCEATKGWAEPLLARIKESRSAVLCPIIESVSADSLSYNGGGSSYSVGSFWWSGHFTWDMIPEHELRRRQKHTDPIRSATMAGGLFAVDRKYFFEVGAYDEGMGIWGGENLEISFRVWMCGGTLEFIPCSRVGHIFRASHPYSFPGHKDYHGLNTMRLVDVWMDEYKRLFYMHRHDLVSRTADRGDVSSRVALRKRLNCKPFSWYLENVIPEKFIPDSTRDVTAYGMLRNPITNMCVDLLNYNEFDRNPTAAGLYSCQGGASGRQIFSYSRKQEIRREWGCLQAGPGSDRVSFITCTTRVTDPEAGAGQRWQLDPQAKTIRHNASGRCLSAEGVKNGEAAKLSDCSATNPHQVVVRHSSADLYWPVLLTSLVTTTSSSLVLHFTDADATVEMHLPMPGAGSGSGKSLAFRAKADEAAGVMAAAGPVRVHQAVGKEQLSELGLEPAVGLALRPVQVDWKQAGESTKSELSLVCSRASKVTALSSKKRWEDLLRLGGWPSLRLRLAQQLRIWEAGPATEDLGGCPATEDLGGWPATEDLGGWPSN</sequence>
<comment type="similarity">
    <text evidence="3">Belongs to the glycosyltransferase 2 family. GalNAc-T subfamily.</text>
</comment>
<dbReference type="WBParaSite" id="maker-uti_cns_0001532-snap-gene-0.4-mRNA-1">
    <property type="protein sequence ID" value="maker-uti_cns_0001532-snap-gene-0.4-mRNA-1"/>
    <property type="gene ID" value="maker-uti_cns_0001532-snap-gene-0.4"/>
</dbReference>
<organism evidence="16 17">
    <name type="scientific">Macrostomum lignano</name>
    <dbReference type="NCBI Taxonomy" id="282301"/>
    <lineage>
        <taxon>Eukaryota</taxon>
        <taxon>Metazoa</taxon>
        <taxon>Spiralia</taxon>
        <taxon>Lophotrochozoa</taxon>
        <taxon>Platyhelminthes</taxon>
        <taxon>Rhabditophora</taxon>
        <taxon>Macrostomorpha</taxon>
        <taxon>Macrostomida</taxon>
        <taxon>Macrostomidae</taxon>
        <taxon>Macrostomum</taxon>
    </lineage>
</organism>
<keyword evidence="8" id="KW-0333">Golgi apparatus</keyword>
<evidence type="ECO:0000256" key="13">
    <source>
        <dbReference type="SAM" id="MobiDB-lite"/>
    </source>
</evidence>
<dbReference type="InterPro" id="IPR035992">
    <property type="entry name" value="Ricin_B-like_lectins"/>
</dbReference>
<evidence type="ECO:0000256" key="4">
    <source>
        <dbReference type="ARBA" id="ARBA00022692"/>
    </source>
</evidence>
<evidence type="ECO:0000313" key="16">
    <source>
        <dbReference type="Proteomes" id="UP000095280"/>
    </source>
</evidence>
<keyword evidence="16" id="KW-1185">Reference proteome</keyword>
<evidence type="ECO:0000256" key="6">
    <source>
        <dbReference type="ARBA" id="ARBA00022968"/>
    </source>
</evidence>
<keyword evidence="9 14" id="KW-0472">Membrane</keyword>
<dbReference type="SMART" id="SM00458">
    <property type="entry name" value="RICIN"/>
    <property type="match status" value="1"/>
</dbReference>
<evidence type="ECO:0000256" key="1">
    <source>
        <dbReference type="ARBA" id="ARBA00001936"/>
    </source>
</evidence>
<evidence type="ECO:0000256" key="3">
    <source>
        <dbReference type="ARBA" id="ARBA00005680"/>
    </source>
</evidence>
<evidence type="ECO:0000256" key="2">
    <source>
        <dbReference type="ARBA" id="ARBA00004323"/>
    </source>
</evidence>
<evidence type="ECO:0000256" key="8">
    <source>
        <dbReference type="ARBA" id="ARBA00023034"/>
    </source>
</evidence>
<dbReference type="SUPFAM" id="SSF50370">
    <property type="entry name" value="Ricin B-like lectins"/>
    <property type="match status" value="1"/>
</dbReference>
<dbReference type="SUPFAM" id="SSF53448">
    <property type="entry name" value="Nucleotide-diphospho-sugar transferases"/>
    <property type="match status" value="1"/>
</dbReference>
<evidence type="ECO:0000256" key="9">
    <source>
        <dbReference type="ARBA" id="ARBA00023136"/>
    </source>
</evidence>
<keyword evidence="4 14" id="KW-0812">Transmembrane</keyword>
<dbReference type="GO" id="GO:0000139">
    <property type="term" value="C:Golgi membrane"/>
    <property type="evidence" value="ECO:0007669"/>
    <property type="project" value="UniProtKB-SubCell"/>
</dbReference>
<reference evidence="17" key="1">
    <citation type="submission" date="2016-11" db="UniProtKB">
        <authorList>
            <consortium name="WormBaseParasite"/>
        </authorList>
    </citation>
    <scope>IDENTIFICATION</scope>
</reference>
<dbReference type="GO" id="GO:0006493">
    <property type="term" value="P:protein O-linked glycosylation"/>
    <property type="evidence" value="ECO:0007669"/>
    <property type="project" value="TreeGrafter"/>
</dbReference>
<dbReference type="CDD" id="cd23459">
    <property type="entry name" value="beta-trefoil_Ricin_Pgant1-like"/>
    <property type="match status" value="1"/>
</dbReference>
<evidence type="ECO:0000259" key="15">
    <source>
        <dbReference type="SMART" id="SM00458"/>
    </source>
</evidence>
<dbReference type="InterPro" id="IPR001173">
    <property type="entry name" value="Glyco_trans_2-like"/>
</dbReference>
<evidence type="ECO:0000256" key="12">
    <source>
        <dbReference type="ARBA" id="ARBA00023211"/>
    </source>
</evidence>
<feature type="region of interest" description="Disordered" evidence="13">
    <location>
        <begin position="1435"/>
        <end position="1460"/>
    </location>
</feature>
<keyword evidence="10" id="KW-1015">Disulfide bond</keyword>
<keyword evidence="6" id="KW-0735">Signal-anchor</keyword>
<comment type="cofactor">
    <cofactor evidence="1">
        <name>Mn(2+)</name>
        <dbReference type="ChEBI" id="CHEBI:29035"/>
    </cofactor>
</comment>
<evidence type="ECO:0000256" key="14">
    <source>
        <dbReference type="SAM" id="Phobius"/>
    </source>
</evidence>
<evidence type="ECO:0000256" key="11">
    <source>
        <dbReference type="ARBA" id="ARBA00023180"/>
    </source>
</evidence>
<keyword evidence="12" id="KW-0464">Manganese</keyword>
<evidence type="ECO:0000256" key="5">
    <source>
        <dbReference type="ARBA" id="ARBA00022734"/>
    </source>
</evidence>
<dbReference type="Pfam" id="PF00535">
    <property type="entry name" value="Glycos_transf_2"/>
    <property type="match status" value="1"/>
</dbReference>
<dbReference type="FunFam" id="3.90.550.10:FF:000053">
    <property type="entry name" value="Polypeptide N-acetylgalactosaminyltransferase"/>
    <property type="match status" value="1"/>
</dbReference>
<accession>A0A1I8GE26</accession>
<evidence type="ECO:0000256" key="7">
    <source>
        <dbReference type="ARBA" id="ARBA00022989"/>
    </source>
</evidence>
<dbReference type="Pfam" id="PF00652">
    <property type="entry name" value="Ricin_B_lectin"/>
    <property type="match status" value="1"/>
</dbReference>
<dbReference type="GO" id="GO:0030246">
    <property type="term" value="F:carbohydrate binding"/>
    <property type="evidence" value="ECO:0007669"/>
    <property type="project" value="UniProtKB-KW"/>
</dbReference>
<dbReference type="InterPro" id="IPR045885">
    <property type="entry name" value="GalNAc-T"/>
</dbReference>
<keyword evidence="7 14" id="KW-1133">Transmembrane helix</keyword>
<name>A0A1I8GE26_9PLAT</name>
<dbReference type="GO" id="GO:0004653">
    <property type="term" value="F:polypeptide N-acetylgalactosaminyltransferase activity"/>
    <property type="evidence" value="ECO:0007669"/>
    <property type="project" value="TreeGrafter"/>
</dbReference>
<comment type="subcellular location">
    <subcellularLocation>
        <location evidence="2">Golgi apparatus membrane</location>
        <topology evidence="2">Single-pass type II membrane protein</topology>
    </subcellularLocation>
</comment>